<dbReference type="AlphaFoldDB" id="A0A927C265"/>
<evidence type="ECO:0000313" key="2">
    <source>
        <dbReference type="Proteomes" id="UP000610558"/>
    </source>
</evidence>
<protein>
    <submittedName>
        <fullName evidence="1">Mitochondrial fission ELM1 family protein</fullName>
    </submittedName>
</protein>
<name>A0A927C265_9GAMM</name>
<proteinExistence type="predicted"/>
<comment type="caution">
    <text evidence="1">The sequence shown here is derived from an EMBL/GenBank/DDBJ whole genome shotgun (WGS) entry which is preliminary data.</text>
</comment>
<dbReference type="RefSeq" id="WP_190765160.1">
    <property type="nucleotide sequence ID" value="NZ_JACXLD010000005.1"/>
</dbReference>
<gene>
    <name evidence="1" type="ORF">IB286_10195</name>
</gene>
<dbReference type="Proteomes" id="UP000610558">
    <property type="component" value="Unassembled WGS sequence"/>
</dbReference>
<reference evidence="1" key="1">
    <citation type="submission" date="2020-09" db="EMBL/GenBank/DDBJ databases">
        <authorList>
            <person name="Yoon J.-W."/>
        </authorList>
    </citation>
    <scope>NUCLEOTIDE SEQUENCE</scope>
    <source>
        <strain evidence="1">KMU-158</strain>
    </source>
</reference>
<keyword evidence="2" id="KW-1185">Reference proteome</keyword>
<organism evidence="1 2">
    <name type="scientific">Spongiibacter pelagi</name>
    <dbReference type="NCBI Taxonomy" id="2760804"/>
    <lineage>
        <taxon>Bacteria</taxon>
        <taxon>Pseudomonadati</taxon>
        <taxon>Pseudomonadota</taxon>
        <taxon>Gammaproteobacteria</taxon>
        <taxon>Cellvibrionales</taxon>
        <taxon>Spongiibacteraceae</taxon>
        <taxon>Spongiibacter</taxon>
    </lineage>
</organism>
<dbReference type="InterPro" id="IPR009367">
    <property type="entry name" value="Elm1-like"/>
</dbReference>
<sequence>MAKGERIVSQAKPLRLWIVTEGRAGHVSMLLGFSRRLAEKLPLETHWLNVTETPFRYRGTAALLQQFGAEEKPDWILGTGSHCYWPMIWMRYVMGVKTIALQCPAQPLSLYSAVVAPEHDAPRGWKHVFVSQGVLNKIEPVTEGRDRSRGLILLGGINKHFEWDNAHIAEQIAAIASAQPNVQWLVSDSPRSPESLLPAIAGLGLANVSLKPFAECSVDWLQEQLSAVGQAWVSRDSVSMVYESLSAAAPTGMLHLEKKRDSRVTRCMDKVIERGQLAAYESAELRQPLPAPAMPLNETQRAVDWFIDFAKLKLENQADGERSVK</sequence>
<dbReference type="Pfam" id="PF06258">
    <property type="entry name" value="Mito_fiss_Elm1"/>
    <property type="match status" value="1"/>
</dbReference>
<accession>A0A927C265</accession>
<dbReference type="EMBL" id="JACXLD010000005">
    <property type="protein sequence ID" value="MBD2859374.1"/>
    <property type="molecule type" value="Genomic_DNA"/>
</dbReference>
<evidence type="ECO:0000313" key="1">
    <source>
        <dbReference type="EMBL" id="MBD2859374.1"/>
    </source>
</evidence>